<gene>
    <name evidence="2" type="ORF">GWR21_18765</name>
</gene>
<dbReference type="SUPFAM" id="SSF47240">
    <property type="entry name" value="Ferritin-like"/>
    <property type="match status" value="1"/>
</dbReference>
<reference evidence="2 3" key="1">
    <citation type="submission" date="2020-01" db="EMBL/GenBank/DDBJ databases">
        <title>Complete genome sequence of Chitinophaga sp. H33E-04 isolated from quinoa roots.</title>
        <authorList>
            <person name="Weon H.-Y."/>
            <person name="Lee S.A."/>
        </authorList>
    </citation>
    <scope>NUCLEOTIDE SEQUENCE [LARGE SCALE GENOMIC DNA]</scope>
    <source>
        <strain evidence="2 3">H33E-04</strain>
    </source>
</reference>
<dbReference type="InterPro" id="IPR019052">
    <property type="entry name" value="DUF2383"/>
</dbReference>
<dbReference type="Gene3D" id="1.20.1260.10">
    <property type="match status" value="1"/>
</dbReference>
<accession>A0A6B9ZLU7</accession>
<dbReference type="KEGG" id="chih:GWR21_18765"/>
<keyword evidence="3" id="KW-1185">Reference proteome</keyword>
<dbReference type="Proteomes" id="UP000476411">
    <property type="component" value="Chromosome"/>
</dbReference>
<sequence length="153" mass="17536">MQLNEKLLEALNDLVRINRDRVEGYSKAIDQTDDADLKALFQRMTEESNTYIEQLNKLLTEHGETAPDGATIYGKIYRTWMDVKATFSGHDRHSILSACEYGEAAAQRTYEEILRSSIPMPYSVRELIANQKGALRSSHDTVKTYRDLEKIPH</sequence>
<dbReference type="NCBIfam" id="TIGR02284">
    <property type="entry name" value="PA2169 family four-helix-bundle protein"/>
    <property type="match status" value="1"/>
</dbReference>
<dbReference type="InterPro" id="IPR011971">
    <property type="entry name" value="CHP02284"/>
</dbReference>
<proteinExistence type="predicted"/>
<feature type="domain" description="DUF2383" evidence="1">
    <location>
        <begin position="8"/>
        <end position="115"/>
    </location>
</feature>
<dbReference type="RefSeq" id="WP_162333232.1">
    <property type="nucleotide sequence ID" value="NZ_CP048113.1"/>
</dbReference>
<organism evidence="2 3">
    <name type="scientific">Chitinophaga agri</name>
    <dbReference type="NCBI Taxonomy" id="2703787"/>
    <lineage>
        <taxon>Bacteria</taxon>
        <taxon>Pseudomonadati</taxon>
        <taxon>Bacteroidota</taxon>
        <taxon>Chitinophagia</taxon>
        <taxon>Chitinophagales</taxon>
        <taxon>Chitinophagaceae</taxon>
        <taxon>Chitinophaga</taxon>
    </lineage>
</organism>
<evidence type="ECO:0000313" key="2">
    <source>
        <dbReference type="EMBL" id="QHS61563.1"/>
    </source>
</evidence>
<name>A0A6B9ZLU7_9BACT</name>
<dbReference type="CDD" id="cd00657">
    <property type="entry name" value="Ferritin_like"/>
    <property type="match status" value="1"/>
</dbReference>
<dbReference type="InterPro" id="IPR012347">
    <property type="entry name" value="Ferritin-like"/>
</dbReference>
<dbReference type="Pfam" id="PF09537">
    <property type="entry name" value="DUF2383"/>
    <property type="match status" value="1"/>
</dbReference>
<dbReference type="InterPro" id="IPR009078">
    <property type="entry name" value="Ferritin-like_SF"/>
</dbReference>
<evidence type="ECO:0000259" key="1">
    <source>
        <dbReference type="Pfam" id="PF09537"/>
    </source>
</evidence>
<dbReference type="PIRSF" id="PIRSF029477">
    <property type="entry name" value="UCP029477"/>
    <property type="match status" value="1"/>
</dbReference>
<protein>
    <submittedName>
        <fullName evidence="2">PA2169 family four-helix-bundle protein</fullName>
    </submittedName>
</protein>
<dbReference type="EMBL" id="CP048113">
    <property type="protein sequence ID" value="QHS61563.1"/>
    <property type="molecule type" value="Genomic_DNA"/>
</dbReference>
<dbReference type="AlphaFoldDB" id="A0A6B9ZLU7"/>
<dbReference type="InterPro" id="IPR016920">
    <property type="entry name" value="UCP029477"/>
</dbReference>
<evidence type="ECO:0000313" key="3">
    <source>
        <dbReference type="Proteomes" id="UP000476411"/>
    </source>
</evidence>